<proteinExistence type="predicted"/>
<keyword evidence="3" id="KW-1185">Reference proteome</keyword>
<evidence type="ECO:0000259" key="1">
    <source>
        <dbReference type="PROSITE" id="PS51500"/>
    </source>
</evidence>
<evidence type="ECO:0000313" key="2">
    <source>
        <dbReference type="EMBL" id="TNJ62275.1"/>
    </source>
</evidence>
<evidence type="ECO:0000313" key="3">
    <source>
        <dbReference type="Proteomes" id="UP000307943"/>
    </source>
</evidence>
<reference evidence="2 3" key="1">
    <citation type="submission" date="2019-05" db="EMBL/GenBank/DDBJ databases">
        <title>We sequenced the genome of Paenibacillus hemerocallicola KCTC 33185 for further insight into its adaptation and study the phylogeny of Paenibacillus.</title>
        <authorList>
            <person name="Narsing Rao M.P."/>
        </authorList>
    </citation>
    <scope>NUCLEOTIDE SEQUENCE [LARGE SCALE GENOMIC DNA]</scope>
    <source>
        <strain evidence="2 3">KCTC 33185</strain>
    </source>
</reference>
<organism evidence="2 3">
    <name type="scientific">Paenibacillus hemerocallicola</name>
    <dbReference type="NCBI Taxonomy" id="1172614"/>
    <lineage>
        <taxon>Bacteria</taxon>
        <taxon>Bacillati</taxon>
        <taxon>Bacillota</taxon>
        <taxon>Bacilli</taxon>
        <taxon>Bacillales</taxon>
        <taxon>Paenibacillaceae</taxon>
        <taxon>Paenibacillus</taxon>
    </lineage>
</organism>
<sequence length="48" mass="5562">MQGLRQYDSKLDPNWIHLMLAAKQIGITIEDIRKFLRQSPPGTKKPAR</sequence>
<comment type="caution">
    <text evidence="2">The sequence shown here is derived from an EMBL/GenBank/DDBJ whole genome shotgun (WGS) entry which is preliminary data.</text>
</comment>
<protein>
    <submittedName>
        <fullName evidence="2">DNA-binding anti-repressor SinI</fullName>
    </submittedName>
</protein>
<dbReference type="InterPro" id="IPR010981">
    <property type="entry name" value="SinR/SinI_dimer_dom"/>
</dbReference>
<dbReference type="Proteomes" id="UP000307943">
    <property type="component" value="Unassembled WGS sequence"/>
</dbReference>
<name>A0A5C4T0F8_9BACL</name>
<dbReference type="AlphaFoldDB" id="A0A5C4T0F8"/>
<dbReference type="RefSeq" id="WP_139606201.1">
    <property type="nucleotide sequence ID" value="NZ_VDCQ01000062.1"/>
</dbReference>
<dbReference type="OrthoDB" id="2473599at2"/>
<gene>
    <name evidence="2" type="primary">sinI</name>
    <name evidence="2" type="ORF">FE784_31280</name>
</gene>
<accession>A0A5C4T0F8</accession>
<keyword evidence="2" id="KW-0238">DNA-binding</keyword>
<dbReference type="GO" id="GO:0046983">
    <property type="term" value="F:protein dimerization activity"/>
    <property type="evidence" value="ECO:0007669"/>
    <property type="project" value="InterPro"/>
</dbReference>
<dbReference type="EMBL" id="VDCQ01000062">
    <property type="protein sequence ID" value="TNJ62275.1"/>
    <property type="molecule type" value="Genomic_DNA"/>
</dbReference>
<feature type="domain" description="Sin" evidence="1">
    <location>
        <begin position="2"/>
        <end position="40"/>
    </location>
</feature>
<dbReference type="Pfam" id="PF08671">
    <property type="entry name" value="SinI"/>
    <property type="match status" value="1"/>
</dbReference>
<dbReference type="GO" id="GO:0003677">
    <property type="term" value="F:DNA binding"/>
    <property type="evidence" value="ECO:0007669"/>
    <property type="project" value="UniProtKB-KW"/>
</dbReference>
<dbReference type="SUPFAM" id="SSF47406">
    <property type="entry name" value="SinR repressor dimerisation domain-like"/>
    <property type="match status" value="1"/>
</dbReference>
<dbReference type="PROSITE" id="PS51500">
    <property type="entry name" value="SIN"/>
    <property type="match status" value="1"/>
</dbReference>
<dbReference type="GO" id="GO:0006355">
    <property type="term" value="P:regulation of DNA-templated transcription"/>
    <property type="evidence" value="ECO:0007669"/>
    <property type="project" value="InterPro"/>
</dbReference>
<dbReference type="InterPro" id="IPR036281">
    <property type="entry name" value="SinR/SinI_dimer_dom_sf"/>
</dbReference>